<dbReference type="GO" id="GO:0009002">
    <property type="term" value="F:serine-type D-Ala-D-Ala carboxypeptidase activity"/>
    <property type="evidence" value="ECO:0007669"/>
    <property type="project" value="UniProtKB-UniRule"/>
</dbReference>
<dbReference type="Gene3D" id="3.90.1310.10">
    <property type="entry name" value="Penicillin-binding protein 2a (Domain 2)"/>
    <property type="match status" value="1"/>
</dbReference>
<dbReference type="InterPro" id="IPR050515">
    <property type="entry name" value="Beta-lactam/transpept"/>
</dbReference>
<evidence type="ECO:0000313" key="18">
    <source>
        <dbReference type="Proteomes" id="UP000252182"/>
    </source>
</evidence>
<dbReference type="Proteomes" id="UP000252182">
    <property type="component" value="Chromosome"/>
</dbReference>
<dbReference type="InterPro" id="IPR036138">
    <property type="entry name" value="PBP_dimer_sf"/>
</dbReference>
<dbReference type="GO" id="GO:0071972">
    <property type="term" value="F:peptidoglycan L,D-transpeptidase activity"/>
    <property type="evidence" value="ECO:0007669"/>
    <property type="project" value="TreeGrafter"/>
</dbReference>
<keyword evidence="9 14" id="KW-0133">Cell shape</keyword>
<evidence type="ECO:0000256" key="5">
    <source>
        <dbReference type="ARBA" id="ARBA00022645"/>
    </source>
</evidence>
<keyword evidence="3 14" id="KW-1003">Cell membrane</keyword>
<feature type="domain" description="Penicillin-binding protein dimerisation" evidence="16">
    <location>
        <begin position="43"/>
        <end position="227"/>
    </location>
</feature>
<evidence type="ECO:0000256" key="10">
    <source>
        <dbReference type="ARBA" id="ARBA00022984"/>
    </source>
</evidence>
<dbReference type="Gene3D" id="3.40.710.10">
    <property type="entry name" value="DD-peptidase/beta-lactamase superfamily"/>
    <property type="match status" value="1"/>
</dbReference>
<proteinExistence type="inferred from homology"/>
<keyword evidence="7 14" id="KW-0812">Transmembrane</keyword>
<evidence type="ECO:0000256" key="14">
    <source>
        <dbReference type="HAMAP-Rule" id="MF_02081"/>
    </source>
</evidence>
<gene>
    <name evidence="14 17" type="primary">mrdA</name>
    <name evidence="17" type="ORF">DTO96_102490</name>
</gene>
<dbReference type="Pfam" id="PF00905">
    <property type="entry name" value="Transpeptidase"/>
    <property type="match status" value="1"/>
</dbReference>
<dbReference type="InterPro" id="IPR012338">
    <property type="entry name" value="Beta-lactam/transpept-like"/>
</dbReference>
<name>A0A345DEE6_9BURK</name>
<dbReference type="NCBIfam" id="TIGR03423">
    <property type="entry name" value="pbp2_mrdA"/>
    <property type="match status" value="1"/>
</dbReference>
<dbReference type="SUPFAM" id="SSF56601">
    <property type="entry name" value="beta-lactamase/transpeptidase-like"/>
    <property type="match status" value="1"/>
</dbReference>
<evidence type="ECO:0000256" key="4">
    <source>
        <dbReference type="ARBA" id="ARBA00022519"/>
    </source>
</evidence>
<reference evidence="18" key="1">
    <citation type="submission" date="2018-07" db="EMBL/GenBank/DDBJ databases">
        <authorList>
            <person name="Kim H."/>
        </authorList>
    </citation>
    <scope>NUCLEOTIDE SEQUENCE [LARGE SCALE GENOMIC DNA]</scope>
    <source>
        <strain evidence="18">F02</strain>
    </source>
</reference>
<dbReference type="GO" id="GO:0008658">
    <property type="term" value="F:penicillin binding"/>
    <property type="evidence" value="ECO:0007669"/>
    <property type="project" value="InterPro"/>
</dbReference>
<dbReference type="GO" id="GO:0006508">
    <property type="term" value="P:proteolysis"/>
    <property type="evidence" value="ECO:0007669"/>
    <property type="project" value="UniProtKB-KW"/>
</dbReference>
<dbReference type="GO" id="GO:0009252">
    <property type="term" value="P:peptidoglycan biosynthetic process"/>
    <property type="evidence" value="ECO:0007669"/>
    <property type="project" value="UniProtKB-UniRule"/>
</dbReference>
<dbReference type="GO" id="GO:0008360">
    <property type="term" value="P:regulation of cell shape"/>
    <property type="evidence" value="ECO:0007669"/>
    <property type="project" value="UniProtKB-KW"/>
</dbReference>
<evidence type="ECO:0000256" key="6">
    <source>
        <dbReference type="ARBA" id="ARBA00022670"/>
    </source>
</evidence>
<keyword evidence="4 14" id="KW-0997">Cell inner membrane</keyword>
<dbReference type="GO" id="GO:0071555">
    <property type="term" value="P:cell wall organization"/>
    <property type="evidence" value="ECO:0007669"/>
    <property type="project" value="UniProtKB-KW"/>
</dbReference>
<evidence type="ECO:0000313" key="17">
    <source>
        <dbReference type="EMBL" id="AXF86734.1"/>
    </source>
</evidence>
<evidence type="ECO:0000256" key="8">
    <source>
        <dbReference type="ARBA" id="ARBA00022801"/>
    </source>
</evidence>
<dbReference type="AlphaFoldDB" id="A0A345DEE6"/>
<organism evidence="17 18">
    <name type="scientific">Ephemeroptericola cinctiostellae</name>
    <dbReference type="NCBI Taxonomy" id="2268024"/>
    <lineage>
        <taxon>Bacteria</taxon>
        <taxon>Pseudomonadati</taxon>
        <taxon>Pseudomonadota</taxon>
        <taxon>Betaproteobacteria</taxon>
        <taxon>Burkholderiales</taxon>
        <taxon>Burkholderiaceae</taxon>
        <taxon>Ephemeroptericola</taxon>
    </lineage>
</organism>
<comment type="subcellular location">
    <subcellularLocation>
        <location evidence="2">Cell membrane</location>
    </subcellularLocation>
    <subcellularLocation>
        <location evidence="1">Membrane</location>
        <topology evidence="1">Single-pass membrane protein</topology>
    </subcellularLocation>
</comment>
<feature type="domain" description="Penicillin-binding protein transpeptidase" evidence="15">
    <location>
        <begin position="260"/>
        <end position="596"/>
    </location>
</feature>
<dbReference type="InterPro" id="IPR005311">
    <property type="entry name" value="PBP_dimer"/>
</dbReference>
<dbReference type="Pfam" id="PF03717">
    <property type="entry name" value="PBP_dimer"/>
    <property type="match status" value="1"/>
</dbReference>
<keyword evidence="10 14" id="KW-0573">Peptidoglycan synthesis</keyword>
<evidence type="ECO:0000256" key="9">
    <source>
        <dbReference type="ARBA" id="ARBA00022960"/>
    </source>
</evidence>
<comment type="similarity">
    <text evidence="14">Belongs to the transpeptidase family. MrdA subfamily.</text>
</comment>
<evidence type="ECO:0000259" key="15">
    <source>
        <dbReference type="Pfam" id="PF00905"/>
    </source>
</evidence>
<evidence type="ECO:0000259" key="16">
    <source>
        <dbReference type="Pfam" id="PF03717"/>
    </source>
</evidence>
<evidence type="ECO:0000256" key="13">
    <source>
        <dbReference type="ARBA" id="ARBA00023316"/>
    </source>
</evidence>
<dbReference type="InterPro" id="IPR017790">
    <property type="entry name" value="Penicillin-binding_protein_2"/>
</dbReference>
<evidence type="ECO:0000256" key="7">
    <source>
        <dbReference type="ARBA" id="ARBA00022692"/>
    </source>
</evidence>
<evidence type="ECO:0000256" key="11">
    <source>
        <dbReference type="ARBA" id="ARBA00022989"/>
    </source>
</evidence>
<keyword evidence="5 14" id="KW-0121">Carboxypeptidase</keyword>
<evidence type="ECO:0000256" key="3">
    <source>
        <dbReference type="ARBA" id="ARBA00022475"/>
    </source>
</evidence>
<accession>A0A345DEE6</accession>
<keyword evidence="11 14" id="KW-1133">Transmembrane helix</keyword>
<keyword evidence="6 14" id="KW-0645">Protease</keyword>
<dbReference type="PANTHER" id="PTHR30627">
    <property type="entry name" value="PEPTIDOGLYCAN D,D-TRANSPEPTIDASE"/>
    <property type="match status" value="1"/>
</dbReference>
<dbReference type="Gene3D" id="3.30.1390.30">
    <property type="entry name" value="Penicillin-binding protein 2a, domain 3"/>
    <property type="match status" value="1"/>
</dbReference>
<dbReference type="KEGG" id="hyf:DTO96_102490"/>
<dbReference type="GO" id="GO:0005886">
    <property type="term" value="C:plasma membrane"/>
    <property type="evidence" value="ECO:0007669"/>
    <property type="project" value="UniProtKB-SubCell"/>
</dbReference>
<evidence type="ECO:0000256" key="12">
    <source>
        <dbReference type="ARBA" id="ARBA00023136"/>
    </source>
</evidence>
<dbReference type="EMBL" id="CP031124">
    <property type="protein sequence ID" value="AXF86734.1"/>
    <property type="molecule type" value="Genomic_DNA"/>
</dbReference>
<comment type="pathway">
    <text evidence="14">Cell wall biogenesis; peptidoglycan biosynthesis.</text>
</comment>
<protein>
    <recommendedName>
        <fullName evidence="14">Peptidoglycan D,D-transpeptidase MrdA</fullName>
        <ecNumber evidence="14">3.4.16.4</ecNumber>
    </recommendedName>
    <alternativeName>
        <fullName evidence="14">Penicillin-binding protein 2</fullName>
        <shortName evidence="14">PBP-2</shortName>
    </alternativeName>
</protein>
<dbReference type="InterPro" id="IPR001460">
    <property type="entry name" value="PCN-bd_Tpept"/>
</dbReference>
<comment type="function">
    <text evidence="14">Catalyzes cross-linking of the peptidoglycan cell wall.</text>
</comment>
<keyword evidence="13 14" id="KW-0961">Cell wall biogenesis/degradation</keyword>
<dbReference type="HAMAP" id="MF_02081">
    <property type="entry name" value="MrdA_transpept"/>
    <property type="match status" value="1"/>
</dbReference>
<keyword evidence="8 14" id="KW-0378">Hydrolase</keyword>
<comment type="catalytic activity">
    <reaction evidence="14">
        <text>Preferential cleavage: (Ac)2-L-Lys-D-Ala-|-D-Ala. Also transpeptidation of peptidyl-alanyl moieties that are N-acyl substituents of D-alanine.</text>
        <dbReference type="EC" id="3.4.16.4"/>
    </reaction>
</comment>
<evidence type="ECO:0000256" key="1">
    <source>
        <dbReference type="ARBA" id="ARBA00004167"/>
    </source>
</evidence>
<keyword evidence="12 14" id="KW-0472">Membrane</keyword>
<dbReference type="EC" id="3.4.16.4" evidence="14"/>
<keyword evidence="18" id="KW-1185">Reference proteome</keyword>
<sequence>MVAQLLVFVCFSALVARFVYLQVVRHEAFDIKAESNRTSMVPVAPERGSIFDRWGVPMAKNTEGFSLEITPDDLPKLDPKEKEADTIARTIEQIKQYIEITDADLKSFKKIKEDAQAHDSIPVRLKMTEQEVARFSVEQYRFKGVEIKKRSFREYPNEGMGVHVVGYVGRLNKQDKARLEEEQLSDTYRGTSQIGRTGIEQSYESILHGKAGYQMLEVYAGGQSLRELGSEPAVNGQSVKLTIDAYMQSEIEKAYAGRRGALVAIEPSTGQVLAFVSSPTYNPKLFIDGISDEDWKALNDSKNKPMLNRALRGGYPPGSTYKPFMALGALHSGARDRNMVMQDGGVYVFGGHRYRDSTGGRGHGAVNMFTSIAVSSDVYYYDLAYKMGVDLIHQESSRFGFGQKTGIDLIGESAGLLPSSEWAMRREKKEWSPGRTINLGIGQGENIFTILQLANGVSTIANGGVRMKPYLLKAKMDTVSGQEVETQPQVALDLQIPPADIDLIRRAMVQVNISGTGRGIFNDLPGQVAGKTGTAQVFTVAQNSTYKQSVKGEFSRDHSLYIAFYPADNPKIAVAAIVENGGFGASAAAPVVHRALQAFNESQAGKRFNTPTIMNSNVTASPLAIKVDSKNTDTTQVKKP</sequence>
<dbReference type="SUPFAM" id="SSF56519">
    <property type="entry name" value="Penicillin binding protein dimerisation domain"/>
    <property type="match status" value="1"/>
</dbReference>
<dbReference type="PANTHER" id="PTHR30627:SF2">
    <property type="entry name" value="PEPTIDOGLYCAN D,D-TRANSPEPTIDASE MRDA"/>
    <property type="match status" value="1"/>
</dbReference>
<evidence type="ECO:0000256" key="2">
    <source>
        <dbReference type="ARBA" id="ARBA00004236"/>
    </source>
</evidence>
<feature type="active site" description="Acyl-ester intermediate" evidence="14">
    <location>
        <position position="319"/>
    </location>
</feature>
<comment type="caution">
    <text evidence="14">Lacks conserved residue(s) required for the propagation of feature annotation.</text>
</comment>